<dbReference type="OrthoDB" id="3268479at2"/>
<gene>
    <name evidence="1" type="ORF">ELQ90_03725</name>
</gene>
<organism evidence="1 2">
    <name type="scientific">Labedella phragmitis</name>
    <dbReference type="NCBI Taxonomy" id="2498849"/>
    <lineage>
        <taxon>Bacteria</taxon>
        <taxon>Bacillati</taxon>
        <taxon>Actinomycetota</taxon>
        <taxon>Actinomycetes</taxon>
        <taxon>Micrococcales</taxon>
        <taxon>Microbacteriaceae</taxon>
        <taxon>Labedella</taxon>
    </lineage>
</organism>
<keyword evidence="2" id="KW-1185">Reference proteome</keyword>
<evidence type="ECO:0000313" key="1">
    <source>
        <dbReference type="EMBL" id="RWZ53048.1"/>
    </source>
</evidence>
<dbReference type="Pfam" id="PF09438">
    <property type="entry name" value="DUF2017"/>
    <property type="match status" value="1"/>
</dbReference>
<dbReference type="AlphaFoldDB" id="A0A3S4APJ6"/>
<dbReference type="Proteomes" id="UP000288547">
    <property type="component" value="Unassembled WGS sequence"/>
</dbReference>
<dbReference type="InterPro" id="IPR018561">
    <property type="entry name" value="AosR"/>
</dbReference>
<proteinExistence type="predicted"/>
<reference evidence="1 2" key="1">
    <citation type="submission" date="2018-12" db="EMBL/GenBank/DDBJ databases">
        <authorList>
            <person name="Li F."/>
        </authorList>
    </citation>
    <scope>NUCLEOTIDE SEQUENCE [LARGE SCALE GENOMIC DNA]</scope>
    <source>
        <strain evidence="1 2">11W25H-1</strain>
    </source>
</reference>
<protein>
    <submittedName>
        <fullName evidence="1">DUF2017 family protein</fullName>
    </submittedName>
</protein>
<dbReference type="EMBL" id="RZNB01000001">
    <property type="protein sequence ID" value="RWZ53048.1"/>
    <property type="molecule type" value="Genomic_DNA"/>
</dbReference>
<name>A0A3S4APJ6_9MICO</name>
<evidence type="ECO:0000313" key="2">
    <source>
        <dbReference type="Proteomes" id="UP000288547"/>
    </source>
</evidence>
<comment type="caution">
    <text evidence="1">The sequence shown here is derived from an EMBL/GenBank/DDBJ whole genome shotgun (WGS) entry which is preliminary data.</text>
</comment>
<sequence length="207" mass="22523">MGEHREGRRVSAFLATTDGRVLAHFDESELEVLLSLSRQFCALLADVGNPSQLLDPAIARLFPDAYRDDAAASNEFRRYTQHDLAARKVETAERVQAALADTAERSVGVVLPDGREGIALSVEDGWSWLRHLTDLRLTLAARLGVVDDAAAFDEEPDPEALSEEELLTRSLFDWVGYVQELLVAALEDVVDAGSTSADESGPASTGR</sequence>
<accession>A0A3S4APJ6</accession>